<feature type="domain" description="Glycosyl transferase family 1" evidence="2">
    <location>
        <begin position="305"/>
        <end position="452"/>
    </location>
</feature>
<evidence type="ECO:0000313" key="4">
    <source>
        <dbReference type="Proteomes" id="UP000094793"/>
    </source>
</evidence>
<reference evidence="4" key="1">
    <citation type="submission" date="2016-09" db="EMBL/GenBank/DDBJ databases">
        <title>Complete Genome Sequence of Brevibacterium linens SMQ-1335.</title>
        <authorList>
            <person name="de Melo A.G."/>
            <person name="Labrie S.J."/>
            <person name="Dumaresq J."/>
            <person name="Roberts R.J."/>
            <person name="Tremblay D.M."/>
            <person name="Moineau S."/>
        </authorList>
    </citation>
    <scope>NUCLEOTIDE SEQUENCE [LARGE SCALE GENOMIC DNA]</scope>
    <source>
        <strain evidence="4">SMQ-1335</strain>
    </source>
</reference>
<dbReference type="AlphaFoldDB" id="A0A1D7W6W4"/>
<keyword evidence="3" id="KW-0328">Glycosyltransferase</keyword>
<proteinExistence type="predicted"/>
<dbReference type="Proteomes" id="UP000094793">
    <property type="component" value="Chromosome"/>
</dbReference>
<evidence type="ECO:0000313" key="3">
    <source>
        <dbReference type="EMBL" id="AOP54789.1"/>
    </source>
</evidence>
<name>A0A1D7W6W4_BREAU</name>
<dbReference type="SUPFAM" id="SSF53756">
    <property type="entry name" value="UDP-Glycosyltransferase/glycogen phosphorylase"/>
    <property type="match status" value="1"/>
</dbReference>
<accession>A0A1D7W6W4</accession>
<dbReference type="Pfam" id="PF00534">
    <property type="entry name" value="Glycos_transf_1"/>
    <property type="match status" value="1"/>
</dbReference>
<dbReference type="PANTHER" id="PTHR12526:SF630">
    <property type="entry name" value="GLYCOSYLTRANSFERASE"/>
    <property type="match status" value="1"/>
</dbReference>
<dbReference type="KEGG" id="blin:BLSMQ_3087"/>
<organism evidence="3 4">
    <name type="scientific">Brevibacterium aurantiacum</name>
    <dbReference type="NCBI Taxonomy" id="273384"/>
    <lineage>
        <taxon>Bacteria</taxon>
        <taxon>Bacillati</taxon>
        <taxon>Actinomycetota</taxon>
        <taxon>Actinomycetes</taxon>
        <taxon>Micrococcales</taxon>
        <taxon>Brevibacteriaceae</taxon>
        <taxon>Brevibacterium</taxon>
    </lineage>
</organism>
<dbReference type="PANTHER" id="PTHR12526">
    <property type="entry name" value="GLYCOSYLTRANSFERASE"/>
    <property type="match status" value="1"/>
</dbReference>
<protein>
    <submittedName>
        <fullName evidence="3">Glycosyltransferase</fullName>
        <ecNumber evidence="3">2.4.1.-</ecNumber>
    </submittedName>
</protein>
<dbReference type="EMBL" id="CP017150">
    <property type="protein sequence ID" value="AOP54789.1"/>
    <property type="molecule type" value="Genomic_DNA"/>
</dbReference>
<evidence type="ECO:0000256" key="1">
    <source>
        <dbReference type="ARBA" id="ARBA00022679"/>
    </source>
</evidence>
<dbReference type="InterPro" id="IPR001296">
    <property type="entry name" value="Glyco_trans_1"/>
</dbReference>
<gene>
    <name evidence="3" type="ORF">BLSMQ_3087</name>
</gene>
<sequence>MQCGGRPGSILLMTMHLSLLDNLRINHGGMTKACLRRSRALHEQLGIETTILTVNDDPTFPVVLRRVREEPDLGPSKVRNFYCDLADPKIVRKIADLAVDQRTDLAIPELPRRMAEARPDGVYGRVCKTSAEGDLTVYFDRQLRPFLLVESNNVSTGKPLVSVLSRPSVLSRRSSIVYQGPLHILKQLWVDTIIGEGPAILTFDDNRVARTFKDYFRPNVGKIFVQHVSHLEGGEEDNAKGRLRASYRDVFRSLGNFDALVTLTEGQQFDIAERLEPSCRIITIPNVNYSPDPLPSSSRDPRRGVIVTRHASEKRVIHALEAFGIAHDRDPCISLEIVGGPVDSDEYRAVAEFIDAKGLRESVTLVEYDPAAAERFISGGFTVLSSTYEGFGLVLLEAMSRGAVPVSYDVPYGPRGIINDGVDGFLVPNSSVAELAERIVEVADLGADHPMRHNAMSKAMQFSPEAVADRWRCLFVEIEDSFAERNRLLAVEPRLKEFRVSRDGCRVFLHVSGVTERDAVSMRIEAFDTLTHIDTAVSSWRAGEVAEFVLTDESRPEAGAEPLGIWLRIENQQVSTRYRVQWPSSWPQWTVSKTRYGNVNV</sequence>
<dbReference type="GO" id="GO:0016757">
    <property type="term" value="F:glycosyltransferase activity"/>
    <property type="evidence" value="ECO:0007669"/>
    <property type="project" value="UniProtKB-KW"/>
</dbReference>
<dbReference type="Gene3D" id="3.40.50.2000">
    <property type="entry name" value="Glycogen Phosphorylase B"/>
    <property type="match status" value="3"/>
</dbReference>
<evidence type="ECO:0000259" key="2">
    <source>
        <dbReference type="Pfam" id="PF00534"/>
    </source>
</evidence>
<dbReference type="EC" id="2.4.1.-" evidence="3"/>
<keyword evidence="1 3" id="KW-0808">Transferase</keyword>